<proteinExistence type="predicted"/>
<protein>
    <submittedName>
        <fullName evidence="2">Uncharacterized protein</fullName>
    </submittedName>
</protein>
<dbReference type="EMBL" id="JAGDFM010000588">
    <property type="protein sequence ID" value="KAG7377024.1"/>
    <property type="molecule type" value="Genomic_DNA"/>
</dbReference>
<evidence type="ECO:0000313" key="2">
    <source>
        <dbReference type="EMBL" id="KAG7377024.1"/>
    </source>
</evidence>
<dbReference type="Proteomes" id="UP000694044">
    <property type="component" value="Unassembled WGS sequence"/>
</dbReference>
<name>A0A8T1VBW5_9STRA</name>
<evidence type="ECO:0000313" key="3">
    <source>
        <dbReference type="Proteomes" id="UP000694044"/>
    </source>
</evidence>
<gene>
    <name evidence="2" type="ORF">PHYPSEUDO_012269</name>
</gene>
<feature type="compositionally biased region" description="Basic residues" evidence="1">
    <location>
        <begin position="69"/>
        <end position="81"/>
    </location>
</feature>
<keyword evidence="3" id="KW-1185">Reference proteome</keyword>
<feature type="region of interest" description="Disordered" evidence="1">
    <location>
        <begin position="45"/>
        <end position="81"/>
    </location>
</feature>
<dbReference type="AlphaFoldDB" id="A0A8T1VBW5"/>
<sequence>MRAVFDVDQFETENRKFVNEVKTYGYAASITMTRPLTTISVAVVESTDSKKKRNKTNDGAVPPTGVKNPKQKKRRHRKRLRLGIVLPRSCSSLDRTTFSTFS</sequence>
<evidence type="ECO:0000256" key="1">
    <source>
        <dbReference type="SAM" id="MobiDB-lite"/>
    </source>
</evidence>
<comment type="caution">
    <text evidence="2">The sequence shown here is derived from an EMBL/GenBank/DDBJ whole genome shotgun (WGS) entry which is preliminary data.</text>
</comment>
<reference evidence="2" key="1">
    <citation type="submission" date="2021-02" db="EMBL/GenBank/DDBJ databases">
        <authorList>
            <person name="Palmer J.M."/>
        </authorList>
    </citation>
    <scope>NUCLEOTIDE SEQUENCE</scope>
    <source>
        <strain evidence="2">SCRP734</strain>
    </source>
</reference>
<organism evidence="2 3">
    <name type="scientific">Phytophthora pseudosyringae</name>
    <dbReference type="NCBI Taxonomy" id="221518"/>
    <lineage>
        <taxon>Eukaryota</taxon>
        <taxon>Sar</taxon>
        <taxon>Stramenopiles</taxon>
        <taxon>Oomycota</taxon>
        <taxon>Peronosporomycetes</taxon>
        <taxon>Peronosporales</taxon>
        <taxon>Peronosporaceae</taxon>
        <taxon>Phytophthora</taxon>
    </lineage>
</organism>
<accession>A0A8T1VBW5</accession>